<dbReference type="PANTHER" id="PTHR30026">
    <property type="entry name" value="OUTER MEMBRANE PROTEIN TOLC"/>
    <property type="match status" value="1"/>
</dbReference>
<comment type="subcellular location">
    <subcellularLocation>
        <location evidence="1">Cell outer membrane</location>
    </subcellularLocation>
</comment>
<dbReference type="Gene3D" id="1.20.1600.10">
    <property type="entry name" value="Outer membrane efflux proteins (OEP)"/>
    <property type="match status" value="1"/>
</dbReference>
<protein>
    <submittedName>
        <fullName evidence="7">TolC family protein</fullName>
    </submittedName>
</protein>
<dbReference type="Proteomes" id="UP000306402">
    <property type="component" value="Unassembled WGS sequence"/>
</dbReference>
<dbReference type="OrthoDB" id="1091220at2"/>
<evidence type="ECO:0000313" key="8">
    <source>
        <dbReference type="Proteomes" id="UP000306402"/>
    </source>
</evidence>
<evidence type="ECO:0000256" key="5">
    <source>
        <dbReference type="ARBA" id="ARBA00023237"/>
    </source>
</evidence>
<dbReference type="PANTHER" id="PTHR30026:SF20">
    <property type="entry name" value="OUTER MEMBRANE PROTEIN TOLC"/>
    <property type="match status" value="1"/>
</dbReference>
<keyword evidence="4 6" id="KW-0472">Membrane</keyword>
<keyword evidence="8" id="KW-1185">Reference proteome</keyword>
<keyword evidence="6" id="KW-1133">Transmembrane helix</keyword>
<proteinExistence type="predicted"/>
<accession>A0A5R9KYK3</accession>
<organism evidence="7 8">
    <name type="scientific">Dyadobacter luticola</name>
    <dbReference type="NCBI Taxonomy" id="1979387"/>
    <lineage>
        <taxon>Bacteria</taxon>
        <taxon>Pseudomonadati</taxon>
        <taxon>Bacteroidota</taxon>
        <taxon>Cytophagia</taxon>
        <taxon>Cytophagales</taxon>
        <taxon>Spirosomataceae</taxon>
        <taxon>Dyadobacter</taxon>
    </lineage>
</organism>
<evidence type="ECO:0000256" key="1">
    <source>
        <dbReference type="ARBA" id="ARBA00004442"/>
    </source>
</evidence>
<dbReference type="SUPFAM" id="SSF56954">
    <property type="entry name" value="Outer membrane efflux proteins (OEP)"/>
    <property type="match status" value="1"/>
</dbReference>
<evidence type="ECO:0000256" key="2">
    <source>
        <dbReference type="ARBA" id="ARBA00022452"/>
    </source>
</evidence>
<dbReference type="GO" id="GO:0015288">
    <property type="term" value="F:porin activity"/>
    <property type="evidence" value="ECO:0007669"/>
    <property type="project" value="TreeGrafter"/>
</dbReference>
<dbReference type="AlphaFoldDB" id="A0A5R9KYK3"/>
<feature type="transmembrane region" description="Helical" evidence="6">
    <location>
        <begin position="12"/>
        <end position="32"/>
    </location>
</feature>
<keyword evidence="3 6" id="KW-0812">Transmembrane</keyword>
<sequence length="439" mass="48980">MTTKISPQIQPLLRFCEVCFALLIITLGQVLAQRDLGSYISHAQQNSPLINDNNNLAEANLAEVDRLKAFYTKPQIAVTATYLFAPVISTNEGTTRFEPNSNGAANYIGYDLGASNGGQYIAQLSLTQPLFNKSRARIAGEQFQVNAQINRNLAAISGHDIEKLITDQFILCQQDLQQIRYVDQMGQLLLRQKAIVAKLVEPGIYKRSDLSLLNIEYTSTQSLLATYRASYRRDLMDLNILSGINDTTLIDLVPADLQLNAAPAHSLFLAKYDLDSASLASSQTVFELKYKPQLNLFASAGLNAIYAPTIPQRLGASAGLSLVYPLFDGHQKVFTRKKTQILLGSVSFNRQNFINQNSVRKAKFLSELASYNERENLASEQLAEYNTLLNTYKKEILTGQLSIVIYLTTLKNMATAQRDLALLTAQKQVLINAYNYWNW</sequence>
<keyword evidence="5" id="KW-0998">Cell outer membrane</keyword>
<keyword evidence="2" id="KW-1134">Transmembrane beta strand</keyword>
<dbReference type="EMBL" id="VCEJ01000004">
    <property type="protein sequence ID" value="TLV01392.1"/>
    <property type="molecule type" value="Genomic_DNA"/>
</dbReference>
<gene>
    <name evidence="7" type="ORF">FEN17_18345</name>
</gene>
<dbReference type="GO" id="GO:0009279">
    <property type="term" value="C:cell outer membrane"/>
    <property type="evidence" value="ECO:0007669"/>
    <property type="project" value="UniProtKB-SubCell"/>
</dbReference>
<evidence type="ECO:0000256" key="6">
    <source>
        <dbReference type="SAM" id="Phobius"/>
    </source>
</evidence>
<evidence type="ECO:0000313" key="7">
    <source>
        <dbReference type="EMBL" id="TLV01392.1"/>
    </source>
</evidence>
<evidence type="ECO:0000256" key="3">
    <source>
        <dbReference type="ARBA" id="ARBA00022692"/>
    </source>
</evidence>
<dbReference type="InterPro" id="IPR051906">
    <property type="entry name" value="TolC-like"/>
</dbReference>
<dbReference type="GO" id="GO:0015562">
    <property type="term" value="F:efflux transmembrane transporter activity"/>
    <property type="evidence" value="ECO:0007669"/>
    <property type="project" value="InterPro"/>
</dbReference>
<name>A0A5R9KYK3_9BACT</name>
<evidence type="ECO:0000256" key="4">
    <source>
        <dbReference type="ARBA" id="ARBA00023136"/>
    </source>
</evidence>
<reference evidence="7 8" key="1">
    <citation type="submission" date="2019-05" db="EMBL/GenBank/DDBJ databases">
        <authorList>
            <person name="Qu J.-H."/>
        </authorList>
    </citation>
    <scope>NUCLEOTIDE SEQUENCE [LARGE SCALE GENOMIC DNA]</scope>
    <source>
        <strain evidence="7 8">T17</strain>
    </source>
</reference>
<dbReference type="RefSeq" id="WP_138366763.1">
    <property type="nucleotide sequence ID" value="NZ_VCEJ01000004.1"/>
</dbReference>
<dbReference type="GO" id="GO:1990281">
    <property type="term" value="C:efflux pump complex"/>
    <property type="evidence" value="ECO:0007669"/>
    <property type="project" value="TreeGrafter"/>
</dbReference>
<comment type="caution">
    <text evidence="7">The sequence shown here is derived from an EMBL/GenBank/DDBJ whole genome shotgun (WGS) entry which is preliminary data.</text>
</comment>